<organism evidence="1 2">
    <name type="scientific">Vibrio phage ICP1</name>
    <dbReference type="NCBI Taxonomy" id="979525"/>
    <lineage>
        <taxon>Viruses</taxon>
        <taxon>Duplodnaviria</taxon>
        <taxon>Heunggongvirae</taxon>
        <taxon>Uroviricota</taxon>
        <taxon>Caudoviricetes</taxon>
        <taxon>Mohonavirus</taxon>
        <taxon>Mohonavirus ICP1</taxon>
    </lineage>
</organism>
<dbReference type="GeneID" id="10228519"/>
<gene>
    <name evidence="1" type="primary">ORF40</name>
</gene>
<reference evidence="1 2" key="1">
    <citation type="journal article" date="2011" name="MBio">
        <title>Evidence of a dominant lineage of Vibrio cholerae-specific lytic bacteriophages shed by cholera patients over a 10-year period in Dhaka, Bangladesh.</title>
        <authorList>
            <person name="Seed K.D."/>
            <person name="Bodi K.L."/>
            <person name="Kropinski A.M."/>
            <person name="Ackermann H.W."/>
            <person name="Calderwood S.B."/>
            <person name="Qadri F."/>
            <person name="Camilli A."/>
        </authorList>
    </citation>
    <scope>NUCLEOTIDE SEQUENCE [LARGE SCALE GENOMIC DNA]</scope>
</reference>
<sequence length="193" mass="22255">MITCKGDLIGTYVLTSNKEVLKLFIEACEKFDIYWYSGRKASDPSYEDEFFIVCREEKALFRASYEDIEGYRQLTLADFIHSENALQSPVDNVNIDTHIHTLEENKRSTGTPMPFIVEDGSVSDTRKDIFKEILTLARENDCFTQFDGFTEDENDSIVVTFASSDDEYVVKSIDEFRELVSSINTTQKFLRNQ</sequence>
<dbReference type="RefSeq" id="YP_004250981.1">
    <property type="nucleotide sequence ID" value="NC_015157.1"/>
</dbReference>
<dbReference type="EMBL" id="HQ641347">
    <property type="protein sequence ID" value="ADX87856.1"/>
    <property type="molecule type" value="Genomic_DNA"/>
</dbReference>
<keyword evidence="2" id="KW-1185">Reference proteome</keyword>
<protein>
    <submittedName>
        <fullName evidence="1">Uncharacterized protein ORF40</fullName>
    </submittedName>
</protein>
<proteinExistence type="predicted"/>
<accession>F1D162</accession>
<evidence type="ECO:0000313" key="2">
    <source>
        <dbReference type="Proteomes" id="UP000007502"/>
    </source>
</evidence>
<dbReference type="Proteomes" id="UP000007502">
    <property type="component" value="Segment"/>
</dbReference>
<dbReference type="KEGG" id="vg:10228519"/>
<evidence type="ECO:0000313" key="1">
    <source>
        <dbReference type="EMBL" id="ADX87856.1"/>
    </source>
</evidence>
<name>F1D162_9CAUD</name>